<evidence type="ECO:0000313" key="2">
    <source>
        <dbReference type="Proteomes" id="UP001605036"/>
    </source>
</evidence>
<protein>
    <submittedName>
        <fullName evidence="1">Uncharacterized protein</fullName>
    </submittedName>
</protein>
<dbReference type="Proteomes" id="UP001605036">
    <property type="component" value="Unassembled WGS sequence"/>
</dbReference>
<dbReference type="EMBL" id="JBHFFA010000002">
    <property type="protein sequence ID" value="KAL2642826.1"/>
    <property type="molecule type" value="Genomic_DNA"/>
</dbReference>
<reference evidence="1 2" key="1">
    <citation type="submission" date="2024-09" db="EMBL/GenBank/DDBJ databases">
        <title>Chromosome-scale assembly of Riccia fluitans.</title>
        <authorList>
            <person name="Paukszto L."/>
            <person name="Sawicki J."/>
            <person name="Karawczyk K."/>
            <person name="Piernik-Szablinska J."/>
            <person name="Szczecinska M."/>
            <person name="Mazdziarz M."/>
        </authorList>
    </citation>
    <scope>NUCLEOTIDE SEQUENCE [LARGE SCALE GENOMIC DNA]</scope>
    <source>
        <strain evidence="1">Rf_01</strain>
        <tissue evidence="1">Aerial parts of the thallus</tissue>
    </source>
</reference>
<accession>A0ABD1Z586</accession>
<name>A0ABD1Z586_9MARC</name>
<proteinExistence type="predicted"/>
<organism evidence="1 2">
    <name type="scientific">Riccia fluitans</name>
    <dbReference type="NCBI Taxonomy" id="41844"/>
    <lineage>
        <taxon>Eukaryota</taxon>
        <taxon>Viridiplantae</taxon>
        <taxon>Streptophyta</taxon>
        <taxon>Embryophyta</taxon>
        <taxon>Marchantiophyta</taxon>
        <taxon>Marchantiopsida</taxon>
        <taxon>Marchantiidae</taxon>
        <taxon>Marchantiales</taxon>
        <taxon>Ricciaceae</taxon>
        <taxon>Riccia</taxon>
    </lineage>
</organism>
<keyword evidence="2" id="KW-1185">Reference proteome</keyword>
<comment type="caution">
    <text evidence="1">The sequence shown here is derived from an EMBL/GenBank/DDBJ whole genome shotgun (WGS) entry which is preliminary data.</text>
</comment>
<dbReference type="AlphaFoldDB" id="A0ABD1Z586"/>
<gene>
    <name evidence="1" type="ORF">R1flu_010413</name>
</gene>
<evidence type="ECO:0000313" key="1">
    <source>
        <dbReference type="EMBL" id="KAL2642826.1"/>
    </source>
</evidence>
<sequence>MVNEAAGQRLPTIRLMDEELYKANTMEQIRRFCSRIQFVPYSSKELKDLDHVKISTMYYLNMLKYVTSLQRHCVPEDMFLWGITNTDIEAKRWTQDMFHLSPVSEHTHGGHHESTSTELGRTLESIHFPTGAILGKDLHDTSNEDSPVKPPNVSIPVQAEPSLLTPLPIFTIVIGQPGHLPSTERQSMQELSAHLRRDITQVINSHLLPFVEVAFQGHSAAIDTWKKCYEDQLSKVCELQATNDGLREQLVAKDAEKSDVHALARTEVQCELEEFKRSVTEKEKAAKETHL</sequence>